<dbReference type="GO" id="GO:0003678">
    <property type="term" value="F:DNA helicase activity"/>
    <property type="evidence" value="ECO:0007669"/>
    <property type="project" value="InterPro"/>
</dbReference>
<dbReference type="SUPFAM" id="SSF56731">
    <property type="entry name" value="DNA primase core"/>
    <property type="match status" value="1"/>
</dbReference>
<dbReference type="GO" id="GO:0006260">
    <property type="term" value="P:DNA replication"/>
    <property type="evidence" value="ECO:0007669"/>
    <property type="project" value="InterPro"/>
</dbReference>
<proteinExistence type="predicted"/>
<evidence type="ECO:0000259" key="2">
    <source>
        <dbReference type="PROSITE" id="PS51199"/>
    </source>
</evidence>
<dbReference type="InterPro" id="IPR027417">
    <property type="entry name" value="P-loop_NTPase"/>
</dbReference>
<keyword evidence="4" id="KW-1185">Reference proteome</keyword>
<feature type="domain" description="SF4 helicase" evidence="2">
    <location>
        <begin position="360"/>
        <end position="646"/>
    </location>
</feature>
<reference evidence="3 4" key="1">
    <citation type="submission" date="2018-03" db="EMBL/GenBank/DDBJ databases">
        <title>Phage therapy in agriculture - a green tech approach to combat plant pathogenic bacteria.</title>
        <authorList>
            <person name="Carstens A.B."/>
            <person name="Djurhuus A.M."/>
            <person name="Hansen L.H."/>
        </authorList>
    </citation>
    <scope>NUCLEOTIDE SEQUENCE [LARGE SCALE GENOMIC DNA]</scope>
</reference>
<dbReference type="InterPro" id="IPR007694">
    <property type="entry name" value="DNA_helicase_DnaB-like_C"/>
</dbReference>
<sequence>MGQIIKNEPCIECRKGGHDKSGNHLMRFDDGGGYCSRGHFHPTGKPYYEAAGTATPMDQLPITGDIKYSPGEFRAMEGEGKLRDPLIRAMALGGMRMADRWEVMNEDEKVAKTEEWQRETEWFGELKKGHLVTRGIHGIIAAMYNIRVGHDEGNKVNRHYYPRYEDGVLVGAKCRTLPKDFSFGHLGKLFGSKQDLFGMHTSKAISDSGQKRNICLLVGGECDVAAAQQMLVKELNGLQDGLGSRTNVEGLKLFHVYGPNKGEQAIEEFIANKDFLGTFRTVITAFDNDEVGEKLSREVAKVLRGSAVVKKLVMPNGCKDPNDCLKAGRDAEFTNAMFNAEEFQVKGKLKRVVDLIPKARQMVEMGLDYWLKGFNRITFGIRKHYLAVWGAGTGVGKTDTTMAHVNNLMNLGEDVVCIYLENQVEEVARTFAGMLVGKDFNSPPQTQEEIDAGAVVNPARDYDQQDLDDALELLAQQDRLIIADLGGSKDVDAVMEVLQDSLSMGYTNFVIDNLTAFEHRSEKGEVATGVKAIDETMKRIGTFKDENPVNIFLLSHLVKVGEGGGRIPHTHGGEVYESDFRGAGSITFWANAVWGIERNTMADVFRHKCITLYRNLKNRGIGHMVGTVVVAEKDIRTGKYTELEGVYELPEVGRKKDGNKDAGQRERDSFDQGDNPHKGTGRGDRSKPIALTEPVTDGLDLPFDMDEPKTFE</sequence>
<dbReference type="KEGG" id="vg:54991012"/>
<dbReference type="GeneID" id="54991012"/>
<dbReference type="Gene3D" id="3.40.1360.10">
    <property type="match status" value="1"/>
</dbReference>
<feature type="region of interest" description="Disordered" evidence="1">
    <location>
        <begin position="653"/>
        <end position="712"/>
    </location>
</feature>
<evidence type="ECO:0000313" key="3">
    <source>
        <dbReference type="EMBL" id="AWD90595.1"/>
    </source>
</evidence>
<evidence type="ECO:0000256" key="1">
    <source>
        <dbReference type="SAM" id="MobiDB-lite"/>
    </source>
</evidence>
<dbReference type="Gene3D" id="3.40.50.300">
    <property type="entry name" value="P-loop containing nucleotide triphosphate hydrolases"/>
    <property type="match status" value="1"/>
</dbReference>
<dbReference type="PROSITE" id="PS51199">
    <property type="entry name" value="SF4_HELICASE"/>
    <property type="match status" value="1"/>
</dbReference>
<accession>A0A2S1GMI5</accession>
<dbReference type="EMBL" id="MH113812">
    <property type="protein sequence ID" value="AWD90595.1"/>
    <property type="molecule type" value="Genomic_DNA"/>
</dbReference>
<dbReference type="SUPFAM" id="SSF52540">
    <property type="entry name" value="P-loop containing nucleoside triphosphate hydrolases"/>
    <property type="match status" value="1"/>
</dbReference>
<name>A0A2S1GMI5_9CAUD</name>
<dbReference type="CDD" id="cd19483">
    <property type="entry name" value="RecA-like_Gp4D_helicase"/>
    <property type="match status" value="1"/>
</dbReference>
<feature type="compositionally biased region" description="Basic and acidic residues" evidence="1">
    <location>
        <begin position="653"/>
        <end position="687"/>
    </location>
</feature>
<protein>
    <submittedName>
        <fullName evidence="3">DNA primase</fullName>
    </submittedName>
</protein>
<evidence type="ECO:0000313" key="4">
    <source>
        <dbReference type="Proteomes" id="UP000247221"/>
    </source>
</evidence>
<organism evidence="3 4">
    <name type="scientific">Pseudomonas phage Njord</name>
    <dbReference type="NCBI Taxonomy" id="2163985"/>
    <lineage>
        <taxon>Viruses</taxon>
        <taxon>Duplodnaviria</taxon>
        <taxon>Heunggongvirae</taxon>
        <taxon>Uroviricota</taxon>
        <taxon>Caudoviricetes</taxon>
        <taxon>Autographivirales</taxon>
        <taxon>Autosignataviridae</taxon>
        <taxon>Colwellvirinae</taxon>
        <taxon>Njordvirus</taxon>
        <taxon>Njordvirus njord</taxon>
        <taxon>Uliginvirus njord</taxon>
    </lineage>
</organism>
<dbReference type="Proteomes" id="UP000247221">
    <property type="component" value="Segment"/>
</dbReference>
<dbReference type="RefSeq" id="YP_009800513.1">
    <property type="nucleotide sequence ID" value="NC_047954.1"/>
</dbReference>
<dbReference type="GO" id="GO:0005524">
    <property type="term" value="F:ATP binding"/>
    <property type="evidence" value="ECO:0007669"/>
    <property type="project" value="InterPro"/>
</dbReference>
<dbReference type="Pfam" id="PF13155">
    <property type="entry name" value="Toprim_2"/>
    <property type="match status" value="1"/>
</dbReference>